<evidence type="ECO:0000256" key="1">
    <source>
        <dbReference type="PROSITE-ProRule" id="PRU00708"/>
    </source>
</evidence>
<feature type="region of interest" description="Disordered" evidence="2">
    <location>
        <begin position="562"/>
        <end position="589"/>
    </location>
</feature>
<dbReference type="PROSITE" id="PS51375">
    <property type="entry name" value="PPR"/>
    <property type="match status" value="1"/>
</dbReference>
<keyword evidence="4" id="KW-1185">Reference proteome</keyword>
<proteinExistence type="predicted"/>
<dbReference type="AlphaFoldDB" id="A0A9W7A320"/>
<organism evidence="3 4">
    <name type="scientific">Triparma laevis f. longispina</name>
    <dbReference type="NCBI Taxonomy" id="1714387"/>
    <lineage>
        <taxon>Eukaryota</taxon>
        <taxon>Sar</taxon>
        <taxon>Stramenopiles</taxon>
        <taxon>Ochrophyta</taxon>
        <taxon>Bolidophyceae</taxon>
        <taxon>Parmales</taxon>
        <taxon>Triparmaceae</taxon>
        <taxon>Triparma</taxon>
    </lineage>
</organism>
<feature type="region of interest" description="Disordered" evidence="2">
    <location>
        <begin position="81"/>
        <end position="100"/>
    </location>
</feature>
<feature type="repeat" description="PPR" evidence="1">
    <location>
        <begin position="400"/>
        <end position="434"/>
    </location>
</feature>
<sequence>MSRAPTRVGPNLLNLLPLLSKPIPLSSRVAMDRRLRSLRLMHRHFPPTSDHSNLAATQTLEILKYMYGTCMVDAKELPESVPKSVPKSAPKSVPKNGVNNNNNNFIINPTVWKSHSQRKIYDTMEDQLEAPKDLDPSSSDLKNIETLISSLSSPPLHGTKTYISKVLLKPPPIPGPNSLTRFYPGQPYHSLLNYLEGTLLKYDPTNPHLSTLAHLYSRSALKYSALRLGDTKGFVNYVDVRPAEAVMVGEEGVEVVGMLIRGNNWAGVRKVLEDREVVEFNGGFVEVIADYLSEKNDWDGIHLLESKHNLYREREGLPPFSSQSLLEAKANSALGIFYDEPRLFADAKVTGVWVERLYLSVEGLGGEGVSKGMFWRIARALQRNLGYLDSFYDLIIDRTDVKMHNIVIAACALRGDLDRAFATHSEMEKRDVQTYNNLMLAVEMAGGKTREVEAVMERMEEDGIEGDGETVGRYCGVILNDESNPDAALRSYRVLRNGWEKFGGGGKGWKSCQIPEEVVDKVLRRLVKENRVEEQKEVEGWMRDAWGDVPQWVKIRMEGIKEMMGSDDEDEEEKEDDETQTQTHTSTHI</sequence>
<evidence type="ECO:0000313" key="3">
    <source>
        <dbReference type="EMBL" id="GMH64947.1"/>
    </source>
</evidence>
<protein>
    <recommendedName>
        <fullName evidence="5">Pentatricopeptide repeat-containing protein</fullName>
    </recommendedName>
</protein>
<dbReference type="InterPro" id="IPR002885">
    <property type="entry name" value="PPR_rpt"/>
</dbReference>
<dbReference type="Gene3D" id="1.25.40.10">
    <property type="entry name" value="Tetratricopeptide repeat domain"/>
    <property type="match status" value="1"/>
</dbReference>
<gene>
    <name evidence="3" type="ORF">TrLO_g5243</name>
</gene>
<accession>A0A9W7A320</accession>
<dbReference type="EMBL" id="BRXW01000548">
    <property type="protein sequence ID" value="GMH64947.1"/>
    <property type="molecule type" value="Genomic_DNA"/>
</dbReference>
<feature type="compositionally biased region" description="Acidic residues" evidence="2">
    <location>
        <begin position="565"/>
        <end position="579"/>
    </location>
</feature>
<dbReference type="NCBIfam" id="TIGR00756">
    <property type="entry name" value="PPR"/>
    <property type="match status" value="1"/>
</dbReference>
<name>A0A9W7A320_9STRA</name>
<evidence type="ECO:0000313" key="4">
    <source>
        <dbReference type="Proteomes" id="UP001165122"/>
    </source>
</evidence>
<dbReference type="OrthoDB" id="185373at2759"/>
<reference evidence="4" key="1">
    <citation type="journal article" date="2023" name="Commun. Biol.">
        <title>Genome analysis of Parmales, the sister group of diatoms, reveals the evolutionary specialization of diatoms from phago-mixotrophs to photoautotrophs.</title>
        <authorList>
            <person name="Ban H."/>
            <person name="Sato S."/>
            <person name="Yoshikawa S."/>
            <person name="Yamada K."/>
            <person name="Nakamura Y."/>
            <person name="Ichinomiya M."/>
            <person name="Sato N."/>
            <person name="Blanc-Mathieu R."/>
            <person name="Endo H."/>
            <person name="Kuwata A."/>
            <person name="Ogata H."/>
        </authorList>
    </citation>
    <scope>NUCLEOTIDE SEQUENCE [LARGE SCALE GENOMIC DNA]</scope>
    <source>
        <strain evidence="4">NIES 3700</strain>
    </source>
</reference>
<evidence type="ECO:0000256" key="2">
    <source>
        <dbReference type="SAM" id="MobiDB-lite"/>
    </source>
</evidence>
<dbReference type="Proteomes" id="UP001165122">
    <property type="component" value="Unassembled WGS sequence"/>
</dbReference>
<comment type="caution">
    <text evidence="3">The sequence shown here is derived from an EMBL/GenBank/DDBJ whole genome shotgun (WGS) entry which is preliminary data.</text>
</comment>
<dbReference type="Pfam" id="PF01535">
    <property type="entry name" value="PPR"/>
    <property type="match status" value="1"/>
</dbReference>
<evidence type="ECO:0008006" key="5">
    <source>
        <dbReference type="Google" id="ProtNLM"/>
    </source>
</evidence>
<dbReference type="InterPro" id="IPR011990">
    <property type="entry name" value="TPR-like_helical_dom_sf"/>
</dbReference>
<feature type="compositionally biased region" description="Polar residues" evidence="2">
    <location>
        <begin position="580"/>
        <end position="589"/>
    </location>
</feature>